<organism evidence="1 2">
    <name type="scientific">Flavobacterium rivulicola</name>
    <dbReference type="NCBI Taxonomy" id="2732161"/>
    <lineage>
        <taxon>Bacteria</taxon>
        <taxon>Pseudomonadati</taxon>
        <taxon>Bacteroidota</taxon>
        <taxon>Flavobacteriia</taxon>
        <taxon>Flavobacteriales</taxon>
        <taxon>Flavobacteriaceae</taxon>
        <taxon>Flavobacterium</taxon>
    </lineage>
</organism>
<evidence type="ECO:0000313" key="2">
    <source>
        <dbReference type="Proteomes" id="UP000536509"/>
    </source>
</evidence>
<keyword evidence="2" id="KW-1185">Reference proteome</keyword>
<reference evidence="1 2" key="1">
    <citation type="submission" date="2020-05" db="EMBL/GenBank/DDBJ databases">
        <title>Draft genome of Flavobacterium sp. IMCC34852.</title>
        <authorList>
            <person name="Song J."/>
            <person name="Cho J.-C."/>
        </authorList>
    </citation>
    <scope>NUCLEOTIDE SEQUENCE [LARGE SCALE GENOMIC DNA]</scope>
    <source>
        <strain evidence="1 2">IMCC34852</strain>
    </source>
</reference>
<protein>
    <submittedName>
        <fullName evidence="1">Uncharacterized protein</fullName>
    </submittedName>
</protein>
<name>A0A7Y3R750_9FLAO</name>
<dbReference type="InterPro" id="IPR025586">
    <property type="entry name" value="PcfJ"/>
</dbReference>
<comment type="caution">
    <text evidence="1">The sequence shown here is derived from an EMBL/GenBank/DDBJ whole genome shotgun (WGS) entry which is preliminary data.</text>
</comment>
<dbReference type="Proteomes" id="UP000536509">
    <property type="component" value="Unassembled WGS sequence"/>
</dbReference>
<dbReference type="EMBL" id="JABEVX010000001">
    <property type="protein sequence ID" value="NNT71153.1"/>
    <property type="molecule type" value="Genomic_DNA"/>
</dbReference>
<evidence type="ECO:0000313" key="1">
    <source>
        <dbReference type="EMBL" id="NNT71153.1"/>
    </source>
</evidence>
<accession>A0A7Y3R750</accession>
<proteinExistence type="predicted"/>
<gene>
    <name evidence="1" type="ORF">HKT18_02885</name>
</gene>
<dbReference type="AlphaFoldDB" id="A0A7Y3R750"/>
<dbReference type="RefSeq" id="WP_171221344.1">
    <property type="nucleotide sequence ID" value="NZ_CP121446.1"/>
</dbReference>
<sequence length="467" mass="53743">MKTTVTTMINNSATKPKSAFTQLVERLYAEKTNTIGNQGTLASVIGTCFASMSQVQHTWKRAAFRDMLLHLEAQGCYALLRDEVYITTLANIAAFGNKLVREIDTWEKESFVAENQISALIKHCFARYEVPEFLESVFYGDHKIQMLWYVQLGRGESVLSLSGFPVKFTKKMAHEFKKAPASYTVERAIRWAQTKGYGATDLMAETLAWSTLSEHFENEDFWITVIAFFAKFEELPYAKVQEVLSYIKVQFEADKTYVMKGRTWEALVKQSDDWHAEYYKRMHALNRAEWTTSPIKGFRKSTVENEKNIEYYIIELVNSEALYEEGYEMSHCVAEYEYECIEGRAAIFSLRKKVAEVVETLATLEVELAIKTIVQAKAKYNEAISKEAHEIVTAWATIEKLTLGFDECGDFYAEEHEVHFPAEARAVQYNAPQNNYRAQRTNHGEINWKFVLFVVFLVFKACSALNR</sequence>
<dbReference type="Pfam" id="PF14284">
    <property type="entry name" value="PcfJ"/>
    <property type="match status" value="1"/>
</dbReference>